<dbReference type="Pfam" id="PF03134">
    <property type="entry name" value="TB2_DP1_HVA22"/>
    <property type="match status" value="1"/>
</dbReference>
<protein>
    <recommendedName>
        <fullName evidence="1">HVA22-like protein</fullName>
    </recommendedName>
</protein>
<feature type="compositionally biased region" description="Basic residues" evidence="2">
    <location>
        <begin position="111"/>
        <end position="128"/>
    </location>
</feature>
<dbReference type="AlphaFoldDB" id="A0A8T0RM93"/>
<reference evidence="3 4" key="1">
    <citation type="submission" date="2020-05" db="EMBL/GenBank/DDBJ databases">
        <title>WGS assembly of Panicum virgatum.</title>
        <authorList>
            <person name="Lovell J.T."/>
            <person name="Jenkins J."/>
            <person name="Shu S."/>
            <person name="Juenger T.E."/>
            <person name="Schmutz J."/>
        </authorList>
    </citation>
    <scope>NUCLEOTIDE SEQUENCE [LARGE SCALE GENOMIC DNA]</scope>
    <source>
        <strain evidence="4">cv. AP13</strain>
    </source>
</reference>
<evidence type="ECO:0000313" key="4">
    <source>
        <dbReference type="Proteomes" id="UP000823388"/>
    </source>
</evidence>
<feature type="compositionally biased region" description="Basic and acidic residues" evidence="2">
    <location>
        <begin position="94"/>
        <end position="110"/>
    </location>
</feature>
<comment type="caution">
    <text evidence="3">The sequence shown here is derived from an EMBL/GenBank/DDBJ whole genome shotgun (WGS) entry which is preliminary data.</text>
</comment>
<organism evidence="3 4">
    <name type="scientific">Panicum virgatum</name>
    <name type="common">Blackwell switchgrass</name>
    <dbReference type="NCBI Taxonomy" id="38727"/>
    <lineage>
        <taxon>Eukaryota</taxon>
        <taxon>Viridiplantae</taxon>
        <taxon>Streptophyta</taxon>
        <taxon>Embryophyta</taxon>
        <taxon>Tracheophyta</taxon>
        <taxon>Spermatophyta</taxon>
        <taxon>Magnoliopsida</taxon>
        <taxon>Liliopsida</taxon>
        <taxon>Poales</taxon>
        <taxon>Poaceae</taxon>
        <taxon>PACMAD clade</taxon>
        <taxon>Panicoideae</taxon>
        <taxon>Panicodae</taxon>
        <taxon>Paniceae</taxon>
        <taxon>Panicinae</taxon>
        <taxon>Panicum</taxon>
        <taxon>Panicum sect. Hiantes</taxon>
    </lineage>
</organism>
<keyword evidence="1" id="KW-0472">Membrane</keyword>
<accession>A0A8T0RM93</accession>
<evidence type="ECO:0000256" key="1">
    <source>
        <dbReference type="RuleBase" id="RU362006"/>
    </source>
</evidence>
<comment type="similarity">
    <text evidence="1">Belongs to the DP1 family.</text>
</comment>
<proteinExistence type="inferred from homology"/>
<keyword evidence="1" id="KW-0812">Transmembrane</keyword>
<feature type="transmembrane region" description="Helical" evidence="1">
    <location>
        <begin position="52"/>
        <end position="70"/>
    </location>
</feature>
<dbReference type="Proteomes" id="UP000823388">
    <property type="component" value="Chromosome 5N"/>
</dbReference>
<feature type="region of interest" description="Disordered" evidence="2">
    <location>
        <begin position="85"/>
        <end position="128"/>
    </location>
</feature>
<keyword evidence="1" id="KW-1133">Transmembrane helix</keyword>
<keyword evidence="4" id="KW-1185">Reference proteome</keyword>
<dbReference type="PANTHER" id="PTHR12300">
    <property type="entry name" value="HVA22-LIKE PROTEINS"/>
    <property type="match status" value="1"/>
</dbReference>
<name>A0A8T0RM93_PANVG</name>
<sequence length="128" mass="14498">MASVQAMESPSKLHGEQARLLDHLLLHHAHGYGARVPHLLILRIPIWYELKLLFIAWLMLPNFMGAVFIYDKFVVREHLQKHGLAASVGSSGKVKKDDKSPSSSPKDKQKPKSKFPRLCHPKKDHGAY</sequence>
<gene>
    <name evidence="3" type="ORF">PVAP13_5NG016800</name>
</gene>
<dbReference type="PANTHER" id="PTHR12300:SF154">
    <property type="entry name" value="HVA22-LIKE PROTEIN"/>
    <property type="match status" value="1"/>
</dbReference>
<comment type="subcellular location">
    <subcellularLocation>
        <location evidence="1">Membrane</location>
        <topology evidence="1">Multi-pass membrane protein</topology>
    </subcellularLocation>
</comment>
<evidence type="ECO:0000313" key="3">
    <source>
        <dbReference type="EMBL" id="KAG2586046.1"/>
    </source>
</evidence>
<dbReference type="GO" id="GO:0016020">
    <property type="term" value="C:membrane"/>
    <property type="evidence" value="ECO:0007669"/>
    <property type="project" value="UniProtKB-SubCell"/>
</dbReference>
<dbReference type="EMBL" id="CM029046">
    <property type="protein sequence ID" value="KAG2586046.1"/>
    <property type="molecule type" value="Genomic_DNA"/>
</dbReference>
<evidence type="ECO:0000256" key="2">
    <source>
        <dbReference type="SAM" id="MobiDB-lite"/>
    </source>
</evidence>
<dbReference type="OrthoDB" id="10009287at2759"/>
<dbReference type="InterPro" id="IPR004345">
    <property type="entry name" value="TB2_DP1_HVA22"/>
</dbReference>
<comment type="caution">
    <text evidence="1">Lacks conserved residue(s) required for the propagation of feature annotation.</text>
</comment>